<dbReference type="Ensembl" id="ENSVKKT00000022507.1">
    <property type="protein sequence ID" value="ENSVKKP00000021961.1"/>
    <property type="gene ID" value="ENSVKKG00000014669.1"/>
</dbReference>
<dbReference type="PROSITE" id="PS00237">
    <property type="entry name" value="G_PROTEIN_RECEP_F1_1"/>
    <property type="match status" value="1"/>
</dbReference>
<feature type="transmembrane region" description="Helical" evidence="9">
    <location>
        <begin position="100"/>
        <end position="120"/>
    </location>
</feature>
<protein>
    <recommendedName>
        <fullName evidence="10">G-protein coupled receptors family 1 profile domain-containing protein</fullName>
    </recommendedName>
</protein>
<dbReference type="Pfam" id="PF13853">
    <property type="entry name" value="7tm_4"/>
    <property type="match status" value="1"/>
</dbReference>
<feature type="transmembrane region" description="Helical" evidence="9">
    <location>
        <begin position="61"/>
        <end position="80"/>
    </location>
</feature>
<keyword evidence="3 9" id="KW-0812">Transmembrane</keyword>
<evidence type="ECO:0000259" key="10">
    <source>
        <dbReference type="PROSITE" id="PS50262"/>
    </source>
</evidence>
<dbReference type="InterPro" id="IPR017452">
    <property type="entry name" value="GPCR_Rhodpsn_7TM"/>
</dbReference>
<evidence type="ECO:0000256" key="2">
    <source>
        <dbReference type="ARBA" id="ARBA00022475"/>
    </source>
</evidence>
<comment type="subcellular location">
    <subcellularLocation>
        <location evidence="1">Cell membrane</location>
        <topology evidence="1">Multi-pass membrane protein</topology>
    </subcellularLocation>
</comment>
<evidence type="ECO:0000256" key="4">
    <source>
        <dbReference type="ARBA" id="ARBA00022989"/>
    </source>
</evidence>
<dbReference type="GO" id="GO:0004984">
    <property type="term" value="F:olfactory receptor activity"/>
    <property type="evidence" value="ECO:0007669"/>
    <property type="project" value="InterPro"/>
</dbReference>
<dbReference type="OMA" id="LQMWFFG"/>
<dbReference type="SUPFAM" id="SSF81321">
    <property type="entry name" value="Family A G protein-coupled receptor-like"/>
    <property type="match status" value="1"/>
</dbReference>
<keyword evidence="4 9" id="KW-1133">Transmembrane helix</keyword>
<accession>A0A8D2LHW3</accession>
<keyword evidence="6 9" id="KW-0472">Membrane</keyword>
<evidence type="ECO:0000256" key="9">
    <source>
        <dbReference type="SAM" id="Phobius"/>
    </source>
</evidence>
<sequence length="278" mass="31527">MAVENHTTVYKFIFVGFTDSSKLQIPLFIFFLVVYLITLNGNLGMVFLIRMLMDLVVRRKTISLIGCALQMWFFGLFLATECFLLASMAYDRYVAIANPLLYTMIMSQNFCAGLVIIPYLFGVVNAATHTTLSFQLIFCHSNIINHFFYTQLNNMVLLGLSCTFGVLSTSIIIISYTYVLAAILRIRSKEGRRKAFSTHSTHLTVVSIFYRALSVIYVRPSSSSLVGEDKLVSMFYTVIIPMLNPLIYSLRNKEVKDALKKLTGRTAQHCASFKNKRC</sequence>
<name>A0A8D2LHW3_VARKO</name>
<keyword evidence="12" id="KW-1185">Reference proteome</keyword>
<dbReference type="InterPro" id="IPR000276">
    <property type="entry name" value="GPCR_Rhodpsn"/>
</dbReference>
<evidence type="ECO:0000256" key="1">
    <source>
        <dbReference type="ARBA" id="ARBA00004651"/>
    </source>
</evidence>
<dbReference type="PRINTS" id="PR00245">
    <property type="entry name" value="OLFACTORYR"/>
</dbReference>
<dbReference type="FunFam" id="1.20.1070.10:FF:000015">
    <property type="entry name" value="Olfactory receptor"/>
    <property type="match status" value="1"/>
</dbReference>
<evidence type="ECO:0000256" key="6">
    <source>
        <dbReference type="ARBA" id="ARBA00023136"/>
    </source>
</evidence>
<keyword evidence="8" id="KW-0807">Transducer</keyword>
<evidence type="ECO:0000313" key="11">
    <source>
        <dbReference type="Ensembl" id="ENSVKKP00000021961.1"/>
    </source>
</evidence>
<proteinExistence type="predicted"/>
<dbReference type="Gene3D" id="1.20.1070.10">
    <property type="entry name" value="Rhodopsin 7-helix transmembrane proteins"/>
    <property type="match status" value="1"/>
</dbReference>
<reference evidence="11" key="1">
    <citation type="submission" date="2025-08" db="UniProtKB">
        <authorList>
            <consortium name="Ensembl"/>
        </authorList>
    </citation>
    <scope>IDENTIFICATION</scope>
</reference>
<dbReference type="GO" id="GO:0004930">
    <property type="term" value="F:G protein-coupled receptor activity"/>
    <property type="evidence" value="ECO:0007669"/>
    <property type="project" value="UniProtKB-KW"/>
</dbReference>
<feature type="transmembrane region" description="Helical" evidence="9">
    <location>
        <begin position="200"/>
        <end position="219"/>
    </location>
</feature>
<organism evidence="11 12">
    <name type="scientific">Varanus komodoensis</name>
    <name type="common">Komodo dragon</name>
    <dbReference type="NCBI Taxonomy" id="61221"/>
    <lineage>
        <taxon>Eukaryota</taxon>
        <taxon>Metazoa</taxon>
        <taxon>Chordata</taxon>
        <taxon>Craniata</taxon>
        <taxon>Vertebrata</taxon>
        <taxon>Euteleostomi</taxon>
        <taxon>Lepidosauria</taxon>
        <taxon>Squamata</taxon>
        <taxon>Bifurcata</taxon>
        <taxon>Unidentata</taxon>
        <taxon>Episquamata</taxon>
        <taxon>Toxicofera</taxon>
        <taxon>Anguimorpha</taxon>
        <taxon>Paleoanguimorpha</taxon>
        <taxon>Varanoidea</taxon>
        <taxon>Varanidae</taxon>
        <taxon>Varanus</taxon>
    </lineage>
</organism>
<keyword evidence="5" id="KW-0297">G-protein coupled receptor</keyword>
<feature type="transmembrane region" description="Helical" evidence="9">
    <location>
        <begin position="132"/>
        <end position="149"/>
    </location>
</feature>
<feature type="transmembrane region" description="Helical" evidence="9">
    <location>
        <begin position="27"/>
        <end position="49"/>
    </location>
</feature>
<dbReference type="Proteomes" id="UP000694545">
    <property type="component" value="Unplaced"/>
</dbReference>
<dbReference type="GO" id="GO:0005886">
    <property type="term" value="C:plasma membrane"/>
    <property type="evidence" value="ECO:0007669"/>
    <property type="project" value="UniProtKB-SubCell"/>
</dbReference>
<feature type="transmembrane region" description="Helical" evidence="9">
    <location>
        <begin position="155"/>
        <end position="179"/>
    </location>
</feature>
<evidence type="ECO:0000256" key="7">
    <source>
        <dbReference type="ARBA" id="ARBA00023170"/>
    </source>
</evidence>
<dbReference type="PANTHER" id="PTHR48018">
    <property type="entry name" value="OLFACTORY RECEPTOR"/>
    <property type="match status" value="1"/>
</dbReference>
<evidence type="ECO:0000256" key="8">
    <source>
        <dbReference type="ARBA" id="ARBA00023224"/>
    </source>
</evidence>
<dbReference type="AlphaFoldDB" id="A0A8D2LHW3"/>
<feature type="domain" description="G-protein coupled receptors family 1 profile" evidence="10">
    <location>
        <begin position="9"/>
        <end position="248"/>
    </location>
</feature>
<reference evidence="11" key="2">
    <citation type="submission" date="2025-09" db="UniProtKB">
        <authorList>
            <consortium name="Ensembl"/>
        </authorList>
    </citation>
    <scope>IDENTIFICATION</scope>
</reference>
<dbReference type="InterPro" id="IPR000725">
    <property type="entry name" value="Olfact_rcpt"/>
</dbReference>
<evidence type="ECO:0000256" key="3">
    <source>
        <dbReference type="ARBA" id="ARBA00022692"/>
    </source>
</evidence>
<dbReference type="PROSITE" id="PS50262">
    <property type="entry name" value="G_PROTEIN_RECEP_F1_2"/>
    <property type="match status" value="1"/>
</dbReference>
<keyword evidence="2" id="KW-1003">Cell membrane</keyword>
<evidence type="ECO:0000313" key="12">
    <source>
        <dbReference type="Proteomes" id="UP000694545"/>
    </source>
</evidence>
<evidence type="ECO:0000256" key="5">
    <source>
        <dbReference type="ARBA" id="ARBA00023040"/>
    </source>
</evidence>
<feature type="transmembrane region" description="Helical" evidence="9">
    <location>
        <begin position="231"/>
        <end position="250"/>
    </location>
</feature>
<keyword evidence="7" id="KW-0675">Receptor</keyword>